<gene>
    <name evidence="1" type="ORF">HC235_05385</name>
</gene>
<dbReference type="Proteomes" id="UP000554766">
    <property type="component" value="Unassembled WGS sequence"/>
</dbReference>
<protein>
    <submittedName>
        <fullName evidence="1">Uncharacterized protein</fullName>
    </submittedName>
</protein>
<keyword evidence="2" id="KW-1185">Reference proteome</keyword>
<evidence type="ECO:0000313" key="2">
    <source>
        <dbReference type="Proteomes" id="UP000554766"/>
    </source>
</evidence>
<evidence type="ECO:0000313" key="1">
    <source>
        <dbReference type="EMBL" id="NYR15390.1"/>
    </source>
</evidence>
<organism evidence="1 2">
    <name type="scientific">Pyrobaculum arsenaticum</name>
    <dbReference type="NCBI Taxonomy" id="121277"/>
    <lineage>
        <taxon>Archaea</taxon>
        <taxon>Thermoproteota</taxon>
        <taxon>Thermoprotei</taxon>
        <taxon>Thermoproteales</taxon>
        <taxon>Thermoproteaceae</taxon>
        <taxon>Pyrobaculum</taxon>
    </lineage>
</organism>
<sequence>MKAYLVTKNEELPDISGLHVIKIPFADEDTLYVFDARLGYLEIKGREKIMEFIHRLKNEPQTSQ</sequence>
<reference evidence="1 2" key="1">
    <citation type="journal article" date="2020" name="Nat. Commun.">
        <title>The structures of two archaeal type IV pili illuminate evolutionary relationships.</title>
        <authorList>
            <person name="Wang F."/>
            <person name="Baquero D.P."/>
            <person name="Su Z."/>
            <person name="Beltran L.C."/>
            <person name="Prangishvili D."/>
            <person name="Krupovic M."/>
            <person name="Egelman E.H."/>
        </authorList>
    </citation>
    <scope>NUCLEOTIDE SEQUENCE [LARGE SCALE GENOMIC DNA]</scope>
    <source>
        <strain evidence="1 2">2GA</strain>
    </source>
</reference>
<dbReference type="RefSeq" id="WP_014346440.1">
    <property type="nucleotide sequence ID" value="NZ_JAAVJF010000002.1"/>
</dbReference>
<dbReference type="EMBL" id="JAAVJF010000002">
    <property type="protein sequence ID" value="NYR15390.1"/>
    <property type="molecule type" value="Genomic_DNA"/>
</dbReference>
<proteinExistence type="predicted"/>
<dbReference type="GeneID" id="38938030"/>
<accession>A0A7L4PB82</accession>
<name>A0A7L4PB82_9CREN</name>
<dbReference type="AlphaFoldDB" id="A0A7L4PB82"/>
<comment type="caution">
    <text evidence="1">The sequence shown here is derived from an EMBL/GenBank/DDBJ whole genome shotgun (WGS) entry which is preliminary data.</text>
</comment>